<dbReference type="SUPFAM" id="SSF55120">
    <property type="entry name" value="Pseudouridine synthase"/>
    <property type="match status" value="1"/>
</dbReference>
<evidence type="ECO:0000256" key="4">
    <source>
        <dbReference type="PROSITE-ProRule" id="PRU00182"/>
    </source>
</evidence>
<dbReference type="InterPro" id="IPR020094">
    <property type="entry name" value="TruA/RsuA/RluB/E/F_N"/>
</dbReference>
<dbReference type="AlphaFoldDB" id="G5IYJ1"/>
<dbReference type="CDD" id="cd00165">
    <property type="entry name" value="S4"/>
    <property type="match status" value="1"/>
</dbReference>
<dbReference type="InterPro" id="IPR002942">
    <property type="entry name" value="S4_RNA-bd"/>
</dbReference>
<dbReference type="InterPro" id="IPR050343">
    <property type="entry name" value="RsuA_PseudoU_synthase"/>
</dbReference>
<evidence type="ECO:0000256" key="2">
    <source>
        <dbReference type="ARBA" id="ARBA00022884"/>
    </source>
</evidence>
<name>G5IYJ1_CROWT</name>
<dbReference type="SUPFAM" id="SSF55174">
    <property type="entry name" value="Alpha-L RNA-binding motif"/>
    <property type="match status" value="1"/>
</dbReference>
<dbReference type="InterPro" id="IPR036986">
    <property type="entry name" value="S4_RNA-bd_sf"/>
</dbReference>
<gene>
    <name evidence="7" type="ORF">CWATWH0003_0340</name>
</gene>
<dbReference type="RefSeq" id="WP_007303402.1">
    <property type="nucleotide sequence ID" value="NZ_AESD01000057.1"/>
</dbReference>
<dbReference type="GO" id="GO:0000455">
    <property type="term" value="P:enzyme-directed rRNA pseudouridine synthesis"/>
    <property type="evidence" value="ECO:0007669"/>
    <property type="project" value="UniProtKB-ARBA"/>
</dbReference>
<dbReference type="PANTHER" id="PTHR47683:SF2">
    <property type="entry name" value="RNA-BINDING S4 DOMAIN-CONTAINING PROTEIN"/>
    <property type="match status" value="1"/>
</dbReference>
<keyword evidence="2 4" id="KW-0694">RNA-binding</keyword>
<evidence type="ECO:0000256" key="5">
    <source>
        <dbReference type="RuleBase" id="RU003887"/>
    </source>
</evidence>
<dbReference type="GO" id="GO:0120159">
    <property type="term" value="F:rRNA pseudouridine synthase activity"/>
    <property type="evidence" value="ECO:0007669"/>
    <property type="project" value="UniProtKB-ARBA"/>
</dbReference>
<dbReference type="SMART" id="SM00363">
    <property type="entry name" value="S4"/>
    <property type="match status" value="1"/>
</dbReference>
<dbReference type="PATRIC" id="fig|423471.3.peg.311"/>
<dbReference type="FunFam" id="3.10.290.10:FF:000003">
    <property type="entry name" value="Pseudouridine synthase"/>
    <property type="match status" value="1"/>
</dbReference>
<dbReference type="Gene3D" id="3.10.290.10">
    <property type="entry name" value="RNA-binding S4 domain"/>
    <property type="match status" value="1"/>
</dbReference>
<accession>G5IYJ1</accession>
<dbReference type="InterPro" id="IPR006145">
    <property type="entry name" value="PsdUridine_synth_RsuA/RluA"/>
</dbReference>
<proteinExistence type="inferred from homology"/>
<dbReference type="NCBIfam" id="TIGR00093">
    <property type="entry name" value="pseudouridine synthase"/>
    <property type="match status" value="1"/>
</dbReference>
<evidence type="ECO:0000313" key="8">
    <source>
        <dbReference type="Proteomes" id="UP000003477"/>
    </source>
</evidence>
<dbReference type="Gene3D" id="3.30.70.1560">
    <property type="entry name" value="Alpha-L RNA-binding motif"/>
    <property type="match status" value="1"/>
</dbReference>
<evidence type="ECO:0000256" key="1">
    <source>
        <dbReference type="ARBA" id="ARBA00008348"/>
    </source>
</evidence>
<dbReference type="CDD" id="cd02870">
    <property type="entry name" value="PseudoU_synth_RsuA_like"/>
    <property type="match status" value="1"/>
</dbReference>
<protein>
    <recommendedName>
        <fullName evidence="5">Pseudouridine synthase</fullName>
        <ecNumber evidence="5">5.4.99.-</ecNumber>
    </recommendedName>
</protein>
<dbReference type="EC" id="5.4.99.-" evidence="5"/>
<keyword evidence="3 5" id="KW-0413">Isomerase</keyword>
<dbReference type="FunFam" id="3.30.70.1560:FF:000001">
    <property type="entry name" value="Pseudouridine synthase"/>
    <property type="match status" value="1"/>
</dbReference>
<dbReference type="InterPro" id="IPR000748">
    <property type="entry name" value="PsdUridine_synth_RsuA/RluB/E/F"/>
</dbReference>
<dbReference type="PANTHER" id="PTHR47683">
    <property type="entry name" value="PSEUDOURIDINE SYNTHASE FAMILY PROTEIN-RELATED"/>
    <property type="match status" value="1"/>
</dbReference>
<comment type="caution">
    <text evidence="7">The sequence shown here is derived from an EMBL/GenBank/DDBJ whole genome shotgun (WGS) entry which is preliminary data.</text>
</comment>
<dbReference type="GO" id="GO:0003723">
    <property type="term" value="F:RNA binding"/>
    <property type="evidence" value="ECO:0007669"/>
    <property type="project" value="UniProtKB-KW"/>
</dbReference>
<dbReference type="GO" id="GO:0005829">
    <property type="term" value="C:cytosol"/>
    <property type="evidence" value="ECO:0007669"/>
    <property type="project" value="UniProtKB-ARBA"/>
</dbReference>
<dbReference type="Gene3D" id="3.30.70.580">
    <property type="entry name" value="Pseudouridine synthase I, catalytic domain, N-terminal subdomain"/>
    <property type="match status" value="1"/>
</dbReference>
<dbReference type="PROSITE" id="PS01149">
    <property type="entry name" value="PSI_RSU"/>
    <property type="match status" value="1"/>
</dbReference>
<organism evidence="7 8">
    <name type="scientific">Crocosphaera watsonii WH 0003</name>
    <dbReference type="NCBI Taxonomy" id="423471"/>
    <lineage>
        <taxon>Bacteria</taxon>
        <taxon>Bacillati</taxon>
        <taxon>Cyanobacteriota</taxon>
        <taxon>Cyanophyceae</taxon>
        <taxon>Oscillatoriophycideae</taxon>
        <taxon>Chroococcales</taxon>
        <taxon>Aphanothecaceae</taxon>
        <taxon>Crocosphaera</taxon>
    </lineage>
</organism>
<dbReference type="EMBL" id="AESD01000057">
    <property type="protein sequence ID" value="EHJ15002.1"/>
    <property type="molecule type" value="Genomic_DNA"/>
</dbReference>
<dbReference type="InterPro" id="IPR042092">
    <property type="entry name" value="PsdUridine_s_RsuA/RluB/E/F_cat"/>
</dbReference>
<sequence length="257" mass="29097">MLERVQKILSQWGVASRRRAEDMILARRVKLNGKIVTLGDKADPSCDRLEVDGKLIQPNKRPKLIYILLNKPVGVVSTCDDPQNRSIVLDLLPKKLTQGTGIHPVGRLDFNSSGALLLTNDGDLTLKLTHPRYHLPKTYEVLVKGHPPEETLQQWREGVILMGKKTLPAEVEVIRRSAQQTQLKVVLTEGRNRQIRRIVEQLGFRVLRLHRTAIDSLCLSPNHKNSLSSGHYRLLTPSEIDFLKDRANLIIENKGKL</sequence>
<dbReference type="Proteomes" id="UP000003477">
    <property type="component" value="Unassembled WGS sequence"/>
</dbReference>
<dbReference type="Pfam" id="PF01479">
    <property type="entry name" value="S4"/>
    <property type="match status" value="1"/>
</dbReference>
<dbReference type="InterPro" id="IPR020103">
    <property type="entry name" value="PsdUridine_synth_cat_dom_sf"/>
</dbReference>
<dbReference type="GeneID" id="88764281"/>
<evidence type="ECO:0000256" key="3">
    <source>
        <dbReference type="ARBA" id="ARBA00023235"/>
    </source>
</evidence>
<evidence type="ECO:0000313" key="7">
    <source>
        <dbReference type="EMBL" id="EHJ15002.1"/>
    </source>
</evidence>
<comment type="similarity">
    <text evidence="1 5">Belongs to the pseudouridine synthase RsuA family.</text>
</comment>
<feature type="domain" description="RNA-binding S4" evidence="6">
    <location>
        <begin position="3"/>
        <end position="61"/>
    </location>
</feature>
<reference evidence="7 8" key="1">
    <citation type="journal article" date="2011" name="Front. Microbiol.">
        <title>Two Strains of Crocosphaera watsonii with Highly Conserved Genomes are Distinguished by Strain-Specific Features.</title>
        <authorList>
            <person name="Bench S.R."/>
            <person name="Ilikchyan I.N."/>
            <person name="Tripp H.J."/>
            <person name="Zehr J.P."/>
        </authorList>
    </citation>
    <scope>NUCLEOTIDE SEQUENCE [LARGE SCALE GENOMIC DNA]</scope>
    <source>
        <strain evidence="7 8">WH 0003</strain>
    </source>
</reference>
<evidence type="ECO:0000259" key="6">
    <source>
        <dbReference type="SMART" id="SM00363"/>
    </source>
</evidence>
<dbReference type="Pfam" id="PF00849">
    <property type="entry name" value="PseudoU_synth_2"/>
    <property type="match status" value="1"/>
</dbReference>
<dbReference type="PROSITE" id="PS50889">
    <property type="entry name" value="S4"/>
    <property type="match status" value="1"/>
</dbReference>
<dbReference type="InterPro" id="IPR018496">
    <property type="entry name" value="PsdUridine_synth_RsuA/RluB_CS"/>
</dbReference>